<proteinExistence type="inferred from homology"/>
<reference evidence="11 12" key="1">
    <citation type="journal article" date="2018" name="BMC Genomics">
        <title>Genomic evidence for intraspecific hybridization in a clonal and extremely halotolerant yeast.</title>
        <authorList>
            <person name="Gostincar C."/>
            <person name="Stajich J.E."/>
            <person name="Zupancic J."/>
            <person name="Zalar P."/>
            <person name="Gunde-Cimerman N."/>
        </authorList>
    </citation>
    <scope>NUCLEOTIDE SEQUENCE [LARGE SCALE GENOMIC DNA]</scope>
    <source>
        <strain evidence="11 12">EXF-6656</strain>
    </source>
</reference>
<evidence type="ECO:0000256" key="3">
    <source>
        <dbReference type="ARBA" id="ARBA00022989"/>
    </source>
</evidence>
<evidence type="ECO:0000256" key="9">
    <source>
        <dbReference type="SAM" id="Phobius"/>
    </source>
</evidence>
<comment type="caution">
    <text evidence="11">The sequence shown here is derived from an EMBL/GenBank/DDBJ whole genome shotgun (WGS) entry which is preliminary data.</text>
</comment>
<dbReference type="InterPro" id="IPR036259">
    <property type="entry name" value="MFS_trans_sf"/>
</dbReference>
<dbReference type="PANTHER" id="PTHR23502:SF49">
    <property type="entry name" value="MAJOR FACILITATOR SUPERFAMILY (MFS) PROFILE DOMAIN-CONTAINING PROTEIN"/>
    <property type="match status" value="1"/>
</dbReference>
<dbReference type="SUPFAM" id="SSF103473">
    <property type="entry name" value="MFS general substrate transporter"/>
    <property type="match status" value="1"/>
</dbReference>
<dbReference type="GO" id="GO:0022857">
    <property type="term" value="F:transmembrane transporter activity"/>
    <property type="evidence" value="ECO:0007669"/>
    <property type="project" value="InterPro"/>
</dbReference>
<comment type="subcellular location">
    <subcellularLocation>
        <location evidence="1">Membrane</location>
        <topology evidence="1">Multi-pass membrane protein</topology>
    </subcellularLocation>
</comment>
<evidence type="ECO:0000256" key="7">
    <source>
        <dbReference type="ARBA" id="ARBA00069139"/>
    </source>
</evidence>
<feature type="transmembrane region" description="Helical" evidence="9">
    <location>
        <begin position="338"/>
        <end position="357"/>
    </location>
</feature>
<dbReference type="FunFam" id="1.20.1250.20:FF:000011">
    <property type="entry name" value="MFS multidrug transporter, putative"/>
    <property type="match status" value="1"/>
</dbReference>
<evidence type="ECO:0000256" key="2">
    <source>
        <dbReference type="ARBA" id="ARBA00022692"/>
    </source>
</evidence>
<dbReference type="Proteomes" id="UP000281245">
    <property type="component" value="Unassembled WGS sequence"/>
</dbReference>
<feature type="transmembrane region" description="Helical" evidence="9">
    <location>
        <begin position="378"/>
        <end position="399"/>
    </location>
</feature>
<name>A0A3M6XDQ4_HORWE</name>
<dbReference type="EMBL" id="QWIJ01000059">
    <property type="protein sequence ID" value="RMX88696.1"/>
    <property type="molecule type" value="Genomic_DNA"/>
</dbReference>
<dbReference type="Gene3D" id="1.20.1250.20">
    <property type="entry name" value="MFS general substrate transporter like domains"/>
    <property type="match status" value="1"/>
</dbReference>
<sequence>MSRLSQIAYDIRLKKTTATCDSHALENSPETPLLNDQAFDKTFLVTWMDENDKDNPRNWRPLYKCWLTFLLGMLALSAFLGSSIIAPAKEDIGRHLGTGEQQTVLVVSLYVLGFAFGPLLWAPISETFGRRWSLLPPLFGLAITSVASASSQTAVGLFLSRFVGGVFGSAPVTNVSACLGDLFEPHARGAAVAFYAMCTVGGPTIGPVIGAAITADHRFGWRWTEYVEALWAFVVASLGVCFLPELYHPVLLARAANKKRRETGNPKHWHPHETAQLSLDAIWSRHMSLPLSMLIYEPIVMCIAAYASFVYGVLYMTLELYPFVFRDMRHLAPVMANLPFLGLFVGVVCAIGINMANQVRYAKAMASNHNQAVPEARLPPLILGGTLFVIGLFGFGWTAAARYHWLFPTTFGAFIGAGFNVTFQQCINFLVDTYSVHAASAVAANTFLRSLFAFSLPLSARSLLAQAGAGTTCSILGAISCIALPIPFWFIFYSAKLREKSRFAMVDSS</sequence>
<dbReference type="PANTHER" id="PTHR23502">
    <property type="entry name" value="MAJOR FACILITATOR SUPERFAMILY"/>
    <property type="match status" value="1"/>
</dbReference>
<keyword evidence="3 9" id="KW-1133">Transmembrane helix</keyword>
<keyword evidence="4 9" id="KW-0472">Membrane</keyword>
<feature type="transmembrane region" description="Helical" evidence="9">
    <location>
        <begin position="435"/>
        <end position="455"/>
    </location>
</feature>
<evidence type="ECO:0000256" key="6">
    <source>
        <dbReference type="ARBA" id="ARBA00053977"/>
    </source>
</evidence>
<accession>A0A3M6XDQ4</accession>
<dbReference type="Pfam" id="PF07690">
    <property type="entry name" value="MFS_1"/>
    <property type="match status" value="1"/>
</dbReference>
<comment type="similarity">
    <text evidence="5">Belongs to the major facilitator superfamily. CAR1 family.</text>
</comment>
<protein>
    <recommendedName>
        <fullName evidence="7">Cercosporin MFS transporter CTB4</fullName>
    </recommendedName>
    <alternativeName>
        <fullName evidence="8">Cercosporin toxin biosynthesis cluster protein 4</fullName>
    </alternativeName>
</protein>
<feature type="transmembrane region" description="Helical" evidence="9">
    <location>
        <begin position="105"/>
        <end position="122"/>
    </location>
</feature>
<keyword evidence="2 9" id="KW-0812">Transmembrane</keyword>
<evidence type="ECO:0000313" key="12">
    <source>
        <dbReference type="Proteomes" id="UP000281245"/>
    </source>
</evidence>
<feature type="transmembrane region" description="Helical" evidence="9">
    <location>
        <begin position="65"/>
        <end position="85"/>
    </location>
</feature>
<evidence type="ECO:0000259" key="10">
    <source>
        <dbReference type="PROSITE" id="PS50850"/>
    </source>
</evidence>
<dbReference type="OrthoDB" id="9986881at2759"/>
<dbReference type="GO" id="GO:0005886">
    <property type="term" value="C:plasma membrane"/>
    <property type="evidence" value="ECO:0007669"/>
    <property type="project" value="TreeGrafter"/>
</dbReference>
<feature type="domain" description="Major facilitator superfamily (MFS) profile" evidence="10">
    <location>
        <begin position="67"/>
        <end position="509"/>
    </location>
</feature>
<dbReference type="CDD" id="cd17323">
    <property type="entry name" value="MFS_Tpo1_MDR_like"/>
    <property type="match status" value="1"/>
</dbReference>
<evidence type="ECO:0000256" key="8">
    <source>
        <dbReference type="ARBA" id="ARBA00077167"/>
    </source>
</evidence>
<evidence type="ECO:0000256" key="1">
    <source>
        <dbReference type="ARBA" id="ARBA00004141"/>
    </source>
</evidence>
<evidence type="ECO:0000256" key="4">
    <source>
        <dbReference type="ARBA" id="ARBA00023136"/>
    </source>
</evidence>
<evidence type="ECO:0000313" key="11">
    <source>
        <dbReference type="EMBL" id="RMX88696.1"/>
    </source>
</evidence>
<evidence type="ECO:0000256" key="5">
    <source>
        <dbReference type="ARBA" id="ARBA00038347"/>
    </source>
</evidence>
<dbReference type="PROSITE" id="PS50850">
    <property type="entry name" value="MFS"/>
    <property type="match status" value="1"/>
</dbReference>
<feature type="transmembrane region" description="Helical" evidence="9">
    <location>
        <begin position="134"/>
        <end position="159"/>
    </location>
</feature>
<organism evidence="11 12">
    <name type="scientific">Hortaea werneckii</name>
    <name type="common">Black yeast</name>
    <name type="synonym">Cladosporium werneckii</name>
    <dbReference type="NCBI Taxonomy" id="91943"/>
    <lineage>
        <taxon>Eukaryota</taxon>
        <taxon>Fungi</taxon>
        <taxon>Dikarya</taxon>
        <taxon>Ascomycota</taxon>
        <taxon>Pezizomycotina</taxon>
        <taxon>Dothideomycetes</taxon>
        <taxon>Dothideomycetidae</taxon>
        <taxon>Mycosphaerellales</taxon>
        <taxon>Teratosphaeriaceae</taxon>
        <taxon>Hortaea</taxon>
    </lineage>
</organism>
<gene>
    <name evidence="11" type="ORF">D0869_01436</name>
</gene>
<feature type="transmembrane region" description="Helical" evidence="9">
    <location>
        <begin position="405"/>
        <end position="423"/>
    </location>
</feature>
<feature type="transmembrane region" description="Helical" evidence="9">
    <location>
        <begin position="229"/>
        <end position="252"/>
    </location>
</feature>
<dbReference type="InterPro" id="IPR011701">
    <property type="entry name" value="MFS"/>
</dbReference>
<feature type="transmembrane region" description="Helical" evidence="9">
    <location>
        <begin position="475"/>
        <end position="495"/>
    </location>
</feature>
<comment type="function">
    <text evidence="6">MFS transporter; part of the gene cluster that mediates the biosynthesis of cercosporin, a light-activated, non-host-selective toxin. The perylenequinone chromophore of cercosporin absorbs light energy to attain an electronically-activated triplet state and produces active oxygen species such as the hydroxyl radical, superoxide, hydrogen peroxide or singlet oxygen upon reaction with oxygen molecules. These reactive oxygen species cause damage to various cellular components including lipids, proteins and nucleic acids. Responsible for secretion and accumulation of cercosporin, but does not play any roles in self-protection against the toxicity of cercosporin.</text>
</comment>
<dbReference type="AlphaFoldDB" id="A0A3M6XDQ4"/>
<feature type="transmembrane region" description="Helical" evidence="9">
    <location>
        <begin position="294"/>
        <end position="318"/>
    </location>
</feature>
<dbReference type="InterPro" id="IPR020846">
    <property type="entry name" value="MFS_dom"/>
</dbReference>